<feature type="transmembrane region" description="Helical" evidence="1">
    <location>
        <begin position="25"/>
        <end position="47"/>
    </location>
</feature>
<keyword evidence="1" id="KW-0472">Membrane</keyword>
<evidence type="ECO:0000256" key="1">
    <source>
        <dbReference type="SAM" id="Phobius"/>
    </source>
</evidence>
<name>A0A1W9ZK46_MYCAI</name>
<keyword evidence="3" id="KW-1185">Reference proteome</keyword>
<dbReference type="AlphaFoldDB" id="A0A1W9ZK46"/>
<sequence>MVGVDRPHKTVIAPRTGAAVNSHRLLVAVLTVTVFICAIVGVIAAAMMGQTTAALLIALVAGGWFSAAALC</sequence>
<gene>
    <name evidence="2" type="ORF">BST14_10340</name>
</gene>
<protein>
    <submittedName>
        <fullName evidence="2">Uncharacterized protein</fullName>
    </submittedName>
</protein>
<feature type="transmembrane region" description="Helical" evidence="1">
    <location>
        <begin position="53"/>
        <end position="70"/>
    </location>
</feature>
<evidence type="ECO:0000313" key="2">
    <source>
        <dbReference type="EMBL" id="ORA16609.1"/>
    </source>
</evidence>
<keyword evidence="1" id="KW-1133">Transmembrane helix</keyword>
<evidence type="ECO:0000313" key="3">
    <source>
        <dbReference type="Proteomes" id="UP000192707"/>
    </source>
</evidence>
<dbReference type="OrthoDB" id="4736101at2"/>
<dbReference type="Proteomes" id="UP000192707">
    <property type="component" value="Unassembled WGS sequence"/>
</dbReference>
<comment type="caution">
    <text evidence="2">The sequence shown here is derived from an EMBL/GenBank/DDBJ whole genome shotgun (WGS) entry which is preliminary data.</text>
</comment>
<proteinExistence type="predicted"/>
<dbReference type="EMBL" id="MVHG01000017">
    <property type="protein sequence ID" value="ORA16609.1"/>
    <property type="molecule type" value="Genomic_DNA"/>
</dbReference>
<keyword evidence="1" id="KW-0812">Transmembrane</keyword>
<accession>A0A1W9ZK46</accession>
<organism evidence="2 3">
    <name type="scientific">Mycobacterium arosiense ATCC BAA-1401 = DSM 45069</name>
    <dbReference type="NCBI Taxonomy" id="1265311"/>
    <lineage>
        <taxon>Bacteria</taxon>
        <taxon>Bacillati</taxon>
        <taxon>Actinomycetota</taxon>
        <taxon>Actinomycetes</taxon>
        <taxon>Mycobacteriales</taxon>
        <taxon>Mycobacteriaceae</taxon>
        <taxon>Mycobacterium</taxon>
        <taxon>Mycobacterium avium complex (MAC)</taxon>
    </lineage>
</organism>
<reference evidence="2 3" key="1">
    <citation type="submission" date="2016-12" db="EMBL/GenBank/DDBJ databases">
        <title>The new phylogeny of genus Mycobacterium.</title>
        <authorList>
            <person name="Tortoli E."/>
            <person name="Trovato A."/>
            <person name="Cirillo D.M."/>
        </authorList>
    </citation>
    <scope>NUCLEOTIDE SEQUENCE [LARGE SCALE GENOMIC DNA]</scope>
    <source>
        <strain evidence="2 3">DSM 45069</strain>
    </source>
</reference>